<dbReference type="Proteomes" id="UP000308092">
    <property type="component" value="Unassembled WGS sequence"/>
</dbReference>
<evidence type="ECO:0000313" key="1">
    <source>
        <dbReference type="EMBL" id="THC94296.1"/>
    </source>
</evidence>
<dbReference type="PANTHER" id="PTHR37285">
    <property type="entry name" value="SPORE WALL MATURATION PROTEIN DIT1"/>
    <property type="match status" value="1"/>
</dbReference>
<dbReference type="PANTHER" id="PTHR37285:SF5">
    <property type="entry name" value="SPORE WALL MATURATION PROTEIN DIT1"/>
    <property type="match status" value="1"/>
</dbReference>
<organism evidence="1 2">
    <name type="scientific">Aspergillus tanneri</name>
    <dbReference type="NCBI Taxonomy" id="1220188"/>
    <lineage>
        <taxon>Eukaryota</taxon>
        <taxon>Fungi</taxon>
        <taxon>Dikarya</taxon>
        <taxon>Ascomycota</taxon>
        <taxon>Pezizomycotina</taxon>
        <taxon>Eurotiomycetes</taxon>
        <taxon>Eurotiomycetidae</taxon>
        <taxon>Eurotiales</taxon>
        <taxon>Aspergillaceae</taxon>
        <taxon>Aspergillus</taxon>
        <taxon>Aspergillus subgen. Circumdati</taxon>
    </lineage>
</organism>
<name>A0A4S3JG11_9EURO</name>
<protein>
    <submittedName>
        <fullName evidence="1">Uncharacterized protein</fullName>
    </submittedName>
</protein>
<accession>A0A4S3JG11</accession>
<dbReference type="EMBL" id="SOSA01000216">
    <property type="protein sequence ID" value="THC94296.1"/>
    <property type="molecule type" value="Genomic_DNA"/>
</dbReference>
<dbReference type="STRING" id="1220188.A0A4S3JG11"/>
<dbReference type="InterPro" id="IPR007817">
    <property type="entry name" value="Isocyanide_synthase_DIT1"/>
</dbReference>
<sequence length="477" mass="53669">MEGFTLVSCTGSKPSIYDRALAVYVRYANGDLVRCIGQHSQWVQLHWIKIRSAVAVGDSKLPHGCRVYWLESNADLGFQEVNIYERSNVNQNSIAGLILEPSTAGYSIGNLPLDQFFAELILKRLNMDMVIPLTIPETSVDSTVEQLVNLFDKQLRYHVQDDQWELQGRTYFALKVERIYSPGALISIISDGHVFSDCIGVDDRIVDKYGAYLKELNKAIASCTGDGQHDRVQFQSLIDLLNLDHSVLASTANKDELLNLPQLHHDLPTTLDEIAETCRRILIAGCQPSRENLRTQIDSQNSPTLALYRGFSRFMLEDLDQHPLTQSLSRSRRKKLAAKVSFEMILRNQAYSNFIELMFPDYLRLSIHAHNNLGPKFGIRLFDSKTVRAVSTLDSVFGKDGGESESDDDRVSTSHLLHIPTPWHNCVAQVVGDSRVYIVKYGIVKEALTIDRYYGDVVSGNLIEGEGAFVSLRKREG</sequence>
<dbReference type="AlphaFoldDB" id="A0A4S3JG11"/>
<keyword evidence="2" id="KW-1185">Reference proteome</keyword>
<reference evidence="1 2" key="1">
    <citation type="submission" date="2019-03" db="EMBL/GenBank/DDBJ databases">
        <title>The genome sequence of a newly discovered highly antifungal drug resistant Aspergillus species, Aspergillus tanneri NIH 1004.</title>
        <authorList>
            <person name="Mounaud S."/>
            <person name="Singh I."/>
            <person name="Joardar V."/>
            <person name="Pakala S."/>
            <person name="Pakala S."/>
            <person name="Venepally P."/>
            <person name="Hoover J."/>
            <person name="Nierman W."/>
            <person name="Chung J."/>
            <person name="Losada L."/>
        </authorList>
    </citation>
    <scope>NUCLEOTIDE SEQUENCE [LARGE SCALE GENOMIC DNA]</scope>
    <source>
        <strain evidence="1 2">NIH1004</strain>
    </source>
</reference>
<evidence type="ECO:0000313" key="2">
    <source>
        <dbReference type="Proteomes" id="UP000308092"/>
    </source>
</evidence>
<gene>
    <name evidence="1" type="ORF">EYZ11_006232</name>
</gene>
<proteinExistence type="predicted"/>
<comment type="caution">
    <text evidence="1">The sequence shown here is derived from an EMBL/GenBank/DDBJ whole genome shotgun (WGS) entry which is preliminary data.</text>
</comment>
<dbReference type="Pfam" id="PF05141">
    <property type="entry name" value="DIT1_PvcA"/>
    <property type="match status" value="1"/>
</dbReference>
<dbReference type="VEuPathDB" id="FungiDB:EYZ11_006232"/>